<dbReference type="Proteomes" id="UP000807115">
    <property type="component" value="Chromosome 7"/>
</dbReference>
<reference evidence="1" key="2">
    <citation type="submission" date="2020-10" db="EMBL/GenBank/DDBJ databases">
        <authorList>
            <person name="Cooper E.A."/>
            <person name="Brenton Z.W."/>
            <person name="Flinn B.S."/>
            <person name="Jenkins J."/>
            <person name="Shu S."/>
            <person name="Flowers D."/>
            <person name="Luo F."/>
            <person name="Wang Y."/>
            <person name="Xia P."/>
            <person name="Barry K."/>
            <person name="Daum C."/>
            <person name="Lipzen A."/>
            <person name="Yoshinaga Y."/>
            <person name="Schmutz J."/>
            <person name="Saski C."/>
            <person name="Vermerris W."/>
            <person name="Kresovich S."/>
        </authorList>
    </citation>
    <scope>NUCLEOTIDE SEQUENCE</scope>
</reference>
<evidence type="ECO:0000313" key="2">
    <source>
        <dbReference type="Proteomes" id="UP000807115"/>
    </source>
</evidence>
<dbReference type="AlphaFoldDB" id="A0A921U9T6"/>
<gene>
    <name evidence="1" type="ORF">BDA96_07G149500</name>
</gene>
<proteinExistence type="predicted"/>
<evidence type="ECO:0000313" key="1">
    <source>
        <dbReference type="EMBL" id="KAG0523749.1"/>
    </source>
</evidence>
<protein>
    <submittedName>
        <fullName evidence="1">Uncharacterized protein</fullName>
    </submittedName>
</protein>
<dbReference type="EMBL" id="CM027686">
    <property type="protein sequence ID" value="KAG0523749.1"/>
    <property type="molecule type" value="Genomic_DNA"/>
</dbReference>
<organism evidence="1 2">
    <name type="scientific">Sorghum bicolor</name>
    <name type="common">Sorghum</name>
    <name type="synonym">Sorghum vulgare</name>
    <dbReference type="NCBI Taxonomy" id="4558"/>
    <lineage>
        <taxon>Eukaryota</taxon>
        <taxon>Viridiplantae</taxon>
        <taxon>Streptophyta</taxon>
        <taxon>Embryophyta</taxon>
        <taxon>Tracheophyta</taxon>
        <taxon>Spermatophyta</taxon>
        <taxon>Magnoliopsida</taxon>
        <taxon>Liliopsida</taxon>
        <taxon>Poales</taxon>
        <taxon>Poaceae</taxon>
        <taxon>PACMAD clade</taxon>
        <taxon>Panicoideae</taxon>
        <taxon>Andropogonodae</taxon>
        <taxon>Andropogoneae</taxon>
        <taxon>Sorghinae</taxon>
        <taxon>Sorghum</taxon>
    </lineage>
</organism>
<sequence length="141" mass="14119">MAAAAAAEAEALRRALWPPTKLCLLLCIQTLKTPLVTPISWQHSSTTASSRFCSRQPSRSDSACIRCFCSGLNLVRNRFLAAAAAAPGTTVPGGAGGIGPSEAEAGGGGGLGATAGVCTPGLGTPVFSPRSMCGAGAVCWR</sequence>
<name>A0A921U9T6_SORBI</name>
<accession>A0A921U9T6</accession>
<reference evidence="1" key="1">
    <citation type="journal article" date="2019" name="BMC Genomics">
        <title>A new reference genome for Sorghum bicolor reveals high levels of sequence similarity between sweet and grain genotypes: implications for the genetics of sugar metabolism.</title>
        <authorList>
            <person name="Cooper E.A."/>
            <person name="Brenton Z.W."/>
            <person name="Flinn B.S."/>
            <person name="Jenkins J."/>
            <person name="Shu S."/>
            <person name="Flowers D."/>
            <person name="Luo F."/>
            <person name="Wang Y."/>
            <person name="Xia P."/>
            <person name="Barry K."/>
            <person name="Daum C."/>
            <person name="Lipzen A."/>
            <person name="Yoshinaga Y."/>
            <person name="Schmutz J."/>
            <person name="Saski C."/>
            <person name="Vermerris W."/>
            <person name="Kresovich S."/>
        </authorList>
    </citation>
    <scope>NUCLEOTIDE SEQUENCE</scope>
</reference>
<comment type="caution">
    <text evidence="1">The sequence shown here is derived from an EMBL/GenBank/DDBJ whole genome shotgun (WGS) entry which is preliminary data.</text>
</comment>